<feature type="region of interest" description="Disordered" evidence="1">
    <location>
        <begin position="24"/>
        <end position="47"/>
    </location>
</feature>
<dbReference type="EMBL" id="VSSQ01042077">
    <property type="protein sequence ID" value="MPM95602.1"/>
    <property type="molecule type" value="Genomic_DNA"/>
</dbReference>
<accession>A0A645E4U8</accession>
<feature type="compositionally biased region" description="Basic and acidic residues" evidence="1">
    <location>
        <begin position="84"/>
        <end position="93"/>
    </location>
</feature>
<feature type="compositionally biased region" description="Basic and acidic residues" evidence="1">
    <location>
        <begin position="33"/>
        <end position="47"/>
    </location>
</feature>
<dbReference type="AlphaFoldDB" id="A0A645E4U8"/>
<protein>
    <submittedName>
        <fullName evidence="2">Uncharacterized protein</fullName>
    </submittedName>
</protein>
<evidence type="ECO:0000256" key="1">
    <source>
        <dbReference type="SAM" id="MobiDB-lite"/>
    </source>
</evidence>
<organism evidence="2">
    <name type="scientific">bioreactor metagenome</name>
    <dbReference type="NCBI Taxonomy" id="1076179"/>
    <lineage>
        <taxon>unclassified sequences</taxon>
        <taxon>metagenomes</taxon>
        <taxon>ecological metagenomes</taxon>
    </lineage>
</organism>
<name>A0A645E4U8_9ZZZZ</name>
<reference evidence="2" key="1">
    <citation type="submission" date="2019-08" db="EMBL/GenBank/DDBJ databases">
        <authorList>
            <person name="Kucharzyk K."/>
            <person name="Murdoch R.W."/>
            <person name="Higgins S."/>
            <person name="Loffler F."/>
        </authorList>
    </citation>
    <scope>NUCLEOTIDE SEQUENCE</scope>
</reference>
<evidence type="ECO:0000313" key="2">
    <source>
        <dbReference type="EMBL" id="MPM95602.1"/>
    </source>
</evidence>
<comment type="caution">
    <text evidence="2">The sequence shown here is derived from an EMBL/GenBank/DDBJ whole genome shotgun (WGS) entry which is preliminary data.</text>
</comment>
<gene>
    <name evidence="2" type="ORF">SDC9_142757</name>
</gene>
<feature type="region of interest" description="Disordered" evidence="1">
    <location>
        <begin position="78"/>
        <end position="106"/>
    </location>
</feature>
<sequence length="106" mass="11974">MKFERCRSREPVFLASELKRTARHSGQVGVSGRIDEIPGGERSEPGFIVDRESPYGCAFTFDPGYPCVEKDLRTASGHNTVQHFSHEETVERNPRRKMGIDGPPVW</sequence>
<proteinExistence type="predicted"/>